<evidence type="ECO:0000313" key="7">
    <source>
        <dbReference type="EMBL" id="EFE77749.2"/>
    </source>
</evidence>
<accession>D6APT7</accession>
<evidence type="ECO:0000256" key="4">
    <source>
        <dbReference type="RuleBase" id="RU003694"/>
    </source>
</evidence>
<dbReference type="PANTHER" id="PTHR11712:SF347">
    <property type="entry name" value="BETA KETOACYL-ACYL CARRIER PROTEIN SYNTHASE"/>
    <property type="match status" value="1"/>
</dbReference>
<feature type="region of interest" description="Disordered" evidence="5">
    <location>
        <begin position="378"/>
        <end position="436"/>
    </location>
</feature>
<dbReference type="GO" id="GO:0004315">
    <property type="term" value="F:3-oxoacyl-[acyl-carrier-protein] synthase activity"/>
    <property type="evidence" value="ECO:0007669"/>
    <property type="project" value="InterPro"/>
</dbReference>
<dbReference type="InterPro" id="IPR016039">
    <property type="entry name" value="Thiolase-like"/>
</dbReference>
<keyword evidence="3" id="KW-0012">Acyltransferase</keyword>
<reference evidence="8" key="1">
    <citation type="submission" date="2008-10" db="EMBL/GenBank/DDBJ databases">
        <authorList>
            <person name="Molnar K."/>
        </authorList>
    </citation>
    <scope>NUCLEOTIDE SEQUENCE [LARGE SCALE GENOMIC DNA]</scope>
    <source>
        <strain evidence="8">NRRL 15998</strain>
    </source>
</reference>
<feature type="domain" description="Ketosynthase family 3 (KS3)" evidence="6">
    <location>
        <begin position="2"/>
        <end position="396"/>
    </location>
</feature>
<dbReference type="Proteomes" id="UP000003986">
    <property type="component" value="Unassembled WGS sequence"/>
</dbReference>
<dbReference type="InterPro" id="IPR014031">
    <property type="entry name" value="Ketoacyl_synth_C"/>
</dbReference>
<dbReference type="SMART" id="SM00825">
    <property type="entry name" value="PKS_KS"/>
    <property type="match status" value="1"/>
</dbReference>
<dbReference type="PROSITE" id="PS52004">
    <property type="entry name" value="KS3_2"/>
    <property type="match status" value="1"/>
</dbReference>
<dbReference type="InterPro" id="IPR020841">
    <property type="entry name" value="PKS_Beta-ketoAc_synthase_dom"/>
</dbReference>
<protein>
    <submittedName>
        <fullName evidence="7">3-oxoacyl-[acyl-carrier-protein] synthase II</fullName>
    </submittedName>
</protein>
<reference evidence="8" key="2">
    <citation type="submission" date="2008-12" db="EMBL/GenBank/DDBJ databases">
        <title>Annotation of Streptomyces roseosporus strain NRRL 15998.</title>
        <authorList>
            <consortium name="The Broad Institute Genome Sequencing Platform"/>
            <consortium name="Broad Institute Microbial Sequencing Center"/>
            <person name="Fischbach M."/>
            <person name="Ward D."/>
            <person name="Young S."/>
            <person name="Kodira C.D."/>
            <person name="Zeng Q."/>
            <person name="Koehrsen M."/>
            <person name="Godfrey P."/>
            <person name="Alvarado L."/>
            <person name="Berlin A.M."/>
            <person name="Borenstein D."/>
            <person name="Chen Z."/>
            <person name="Engels R."/>
            <person name="Freedman E."/>
            <person name="Gellesch M."/>
            <person name="Goldberg J."/>
            <person name="Griggs A."/>
            <person name="Gujja S."/>
            <person name="Heiman D.I."/>
            <person name="Hepburn T.A."/>
            <person name="Howarth C."/>
            <person name="Jen D."/>
            <person name="Larson L."/>
            <person name="Lewis B."/>
            <person name="Mehta T."/>
            <person name="Park D."/>
            <person name="Pearson M."/>
            <person name="Roberts A."/>
            <person name="Saif S."/>
            <person name="Shea T.D."/>
            <person name="Shenoy N."/>
            <person name="Sisk P."/>
            <person name="Stolte C."/>
            <person name="Sykes S.N."/>
            <person name="Walk T."/>
            <person name="White J."/>
            <person name="Yandava C."/>
            <person name="Straight P."/>
            <person name="Clardy J."/>
            <person name="Hung D."/>
            <person name="Kolter R."/>
            <person name="Mekalanos J."/>
            <person name="Walker S."/>
            <person name="Walsh C.T."/>
            <person name="Wieland B.L.C."/>
            <person name="Ilzarbe M."/>
            <person name="Galagan J."/>
            <person name="Nusbaum C."/>
            <person name="Birren B."/>
        </authorList>
    </citation>
    <scope>NUCLEOTIDE SEQUENCE [LARGE SCALE GENOMIC DNA]</scope>
    <source>
        <strain evidence="8">NRRL 15998</strain>
    </source>
</reference>
<dbReference type="InterPro" id="IPR018201">
    <property type="entry name" value="Ketoacyl_synth_AS"/>
</dbReference>
<proteinExistence type="inferred from homology"/>
<dbReference type="PROSITE" id="PS00606">
    <property type="entry name" value="KS3_1"/>
    <property type="match status" value="1"/>
</dbReference>
<evidence type="ECO:0000256" key="5">
    <source>
        <dbReference type="SAM" id="MobiDB-lite"/>
    </source>
</evidence>
<dbReference type="Pfam" id="PF00109">
    <property type="entry name" value="ketoacyl-synt"/>
    <property type="match status" value="1"/>
</dbReference>
<dbReference type="EMBL" id="DS999644">
    <property type="protein sequence ID" value="EFE77749.2"/>
    <property type="molecule type" value="Genomic_DNA"/>
</dbReference>
<dbReference type="CDD" id="cd00834">
    <property type="entry name" value="KAS_I_II"/>
    <property type="match status" value="1"/>
</dbReference>
<evidence type="ECO:0000259" key="6">
    <source>
        <dbReference type="PROSITE" id="PS52004"/>
    </source>
</evidence>
<dbReference type="Pfam" id="PF02801">
    <property type="entry name" value="Ketoacyl-synt_C"/>
    <property type="match status" value="1"/>
</dbReference>
<evidence type="ECO:0000256" key="1">
    <source>
        <dbReference type="ARBA" id="ARBA00008467"/>
    </source>
</evidence>
<dbReference type="GO" id="GO:0006633">
    <property type="term" value="P:fatty acid biosynthetic process"/>
    <property type="evidence" value="ECO:0007669"/>
    <property type="project" value="InterPro"/>
</dbReference>
<dbReference type="SUPFAM" id="SSF53901">
    <property type="entry name" value="Thiolase-like"/>
    <property type="match status" value="1"/>
</dbReference>
<evidence type="ECO:0000313" key="8">
    <source>
        <dbReference type="Proteomes" id="UP000003986"/>
    </source>
</evidence>
<sequence length="436" mass="43957">MTETVAVTGLGMITPAGDGAEATWERMCRGGATAATPDPALAGLEVDFSCRLPADTAFDRAVSGRAAWRLSPVTWAALTAAQDAIADAGLDLAGCDGARVAVVIGCAIGDLTLWIDQAHRLADKGPGLVSPTTMARALSNMPAGEIALALGARGPSLGTSTACASGASALVVARRLLMDGLCDIAVAGGVERAVNPLIVTAFNQMGALSSDAEPSRSSRPFAADRNGFVIAEGAGVLVLERSADAAARGARVRALLAGCGETTDAYHSTAPRPDGAGTEAAVRLALREAGLTPGDIDHVNAHATSTPVGDAAEAAMIARVLPHAPTVTAPKGVLGHTLGAAGAIEAALTVLTVERGLVPPTANADPVATPFDLDCVTGTANKTADPGRPQQLLRIRRPQRRPGDPARGRPVKQSDAPSSAPARPAFTTAAACPRCP</sequence>
<name>D6APT7_STRFL</name>
<feature type="compositionally biased region" description="Low complexity" evidence="5">
    <location>
        <begin position="416"/>
        <end position="436"/>
    </location>
</feature>
<evidence type="ECO:0000256" key="2">
    <source>
        <dbReference type="ARBA" id="ARBA00022679"/>
    </source>
</evidence>
<keyword evidence="2 4" id="KW-0808">Transferase</keyword>
<organism evidence="7 8">
    <name type="scientific">Streptomyces filamentosus NRRL 15998</name>
    <dbReference type="NCBI Taxonomy" id="457431"/>
    <lineage>
        <taxon>Bacteria</taxon>
        <taxon>Bacillati</taxon>
        <taxon>Actinomycetota</taxon>
        <taxon>Actinomycetes</taxon>
        <taxon>Kitasatosporales</taxon>
        <taxon>Streptomycetaceae</taxon>
        <taxon>Streptomyces</taxon>
    </lineage>
</organism>
<comment type="similarity">
    <text evidence="1 4">Belongs to the thiolase-like superfamily. Beta-ketoacyl-ACP synthases family.</text>
</comment>
<dbReference type="AlphaFoldDB" id="D6APT7"/>
<dbReference type="InterPro" id="IPR014030">
    <property type="entry name" value="Ketoacyl_synth_N"/>
</dbReference>
<dbReference type="InterPro" id="IPR000794">
    <property type="entry name" value="Beta-ketoacyl_synthase"/>
</dbReference>
<dbReference type="PANTHER" id="PTHR11712">
    <property type="entry name" value="POLYKETIDE SYNTHASE-RELATED"/>
    <property type="match status" value="1"/>
</dbReference>
<dbReference type="Gene3D" id="3.40.47.10">
    <property type="match status" value="2"/>
</dbReference>
<gene>
    <name evidence="7" type="ORF">SSGG_05116</name>
</gene>
<evidence type="ECO:0000256" key="3">
    <source>
        <dbReference type="ARBA" id="ARBA00023315"/>
    </source>
</evidence>